<dbReference type="OrthoDB" id="4484751at2"/>
<name>A0A561W9F9_ACTTI</name>
<accession>A0A561W9F9</accession>
<feature type="transmembrane region" description="Helical" evidence="6">
    <location>
        <begin position="214"/>
        <end position="233"/>
    </location>
</feature>
<keyword evidence="9" id="KW-1185">Reference proteome</keyword>
<evidence type="ECO:0000313" key="9">
    <source>
        <dbReference type="Proteomes" id="UP000320239"/>
    </source>
</evidence>
<feature type="transmembrane region" description="Helical" evidence="6">
    <location>
        <begin position="63"/>
        <end position="82"/>
    </location>
</feature>
<comment type="subcellular location">
    <subcellularLocation>
        <location evidence="1">Cell membrane</location>
        <topology evidence="1">Multi-pass membrane protein</topology>
    </subcellularLocation>
</comment>
<feature type="transmembrane region" description="Helical" evidence="6">
    <location>
        <begin position="26"/>
        <end position="51"/>
    </location>
</feature>
<dbReference type="PANTHER" id="PTHR42718">
    <property type="entry name" value="MAJOR FACILITATOR SUPERFAMILY MULTIDRUG TRANSPORTER MFSC"/>
    <property type="match status" value="1"/>
</dbReference>
<dbReference type="AlphaFoldDB" id="A0A561W9F9"/>
<dbReference type="Pfam" id="PF07690">
    <property type="entry name" value="MFS_1"/>
    <property type="match status" value="1"/>
</dbReference>
<dbReference type="SUPFAM" id="SSF103473">
    <property type="entry name" value="MFS general substrate transporter"/>
    <property type="match status" value="2"/>
</dbReference>
<feature type="transmembrane region" description="Helical" evidence="6">
    <location>
        <begin position="279"/>
        <end position="307"/>
    </location>
</feature>
<proteinExistence type="predicted"/>
<dbReference type="InterPro" id="IPR011701">
    <property type="entry name" value="MFS"/>
</dbReference>
<evidence type="ECO:0000259" key="7">
    <source>
        <dbReference type="PROSITE" id="PS50850"/>
    </source>
</evidence>
<protein>
    <submittedName>
        <fullName evidence="8">MFS transporter</fullName>
    </submittedName>
</protein>
<organism evidence="8 9">
    <name type="scientific">Actinoplanes teichomyceticus</name>
    <dbReference type="NCBI Taxonomy" id="1867"/>
    <lineage>
        <taxon>Bacteria</taxon>
        <taxon>Bacillati</taxon>
        <taxon>Actinomycetota</taxon>
        <taxon>Actinomycetes</taxon>
        <taxon>Micromonosporales</taxon>
        <taxon>Micromonosporaceae</taxon>
        <taxon>Actinoplanes</taxon>
    </lineage>
</organism>
<comment type="caution">
    <text evidence="8">The sequence shown here is derived from an EMBL/GenBank/DDBJ whole genome shotgun (WGS) entry which is preliminary data.</text>
</comment>
<sequence length="482" mass="48108">MSQAAAVAASEEAGAVPKSPWTGKQLIVLLVIGTAALMVSLTQSLLVPVMSELGVDLNASSDGIAWLLTSTLLVGAVAVPAFGRLGDLYGTKLMVLVCLGALIVGSLVCALSDSLAPMIVGRAVVGLSVATVPLSISLVGVTLPREHSGAGIALISAMLGVGGALGLPLSGLIAEYTDYHVLFWICVAGGLLAVPGIVALVPNPPRAAKGRMDIVGTVLLGAAMLALLLPLAQGAKWGWTDPLTIGLLVAAAVLLIVFVVVELRLASPLVDVRTTARPALLLTNIASLFVGFALFATLIGTATYVQMPAVTGYGFGTSILVGGLCMLPGGIIMLLLSPLSARLAPRTGLIIGSLIIALGFGSRILLTGSLFEVVIGATVAGAGTGIAYAAMPGLISHATPLSELAAANGLNALFRSVGSSLASAIGGAVLAAKTMNLGGHELPTLGAYQLLFALCAGAAVLAALLALLIPKHSATADAAIPG</sequence>
<keyword evidence="3 6" id="KW-0812">Transmembrane</keyword>
<feature type="transmembrane region" description="Helical" evidence="6">
    <location>
        <begin position="150"/>
        <end position="169"/>
    </location>
</feature>
<feature type="transmembrane region" description="Helical" evidence="6">
    <location>
        <begin position="447"/>
        <end position="469"/>
    </location>
</feature>
<dbReference type="InterPro" id="IPR020846">
    <property type="entry name" value="MFS_dom"/>
</dbReference>
<evidence type="ECO:0000256" key="1">
    <source>
        <dbReference type="ARBA" id="ARBA00004651"/>
    </source>
</evidence>
<feature type="transmembrane region" description="Helical" evidence="6">
    <location>
        <begin position="412"/>
        <end position="432"/>
    </location>
</feature>
<feature type="transmembrane region" description="Helical" evidence="6">
    <location>
        <begin position="181"/>
        <end position="202"/>
    </location>
</feature>
<dbReference type="RefSeq" id="WP_122979259.1">
    <property type="nucleotide sequence ID" value="NZ_BOMX01000096.1"/>
</dbReference>
<evidence type="ECO:0000256" key="4">
    <source>
        <dbReference type="ARBA" id="ARBA00022989"/>
    </source>
</evidence>
<evidence type="ECO:0000256" key="2">
    <source>
        <dbReference type="ARBA" id="ARBA00022448"/>
    </source>
</evidence>
<evidence type="ECO:0000256" key="6">
    <source>
        <dbReference type="SAM" id="Phobius"/>
    </source>
</evidence>
<keyword evidence="5 6" id="KW-0472">Membrane</keyword>
<dbReference type="Proteomes" id="UP000320239">
    <property type="component" value="Unassembled WGS sequence"/>
</dbReference>
<gene>
    <name evidence="8" type="ORF">FHX34_10326</name>
</gene>
<reference evidence="8 9" key="1">
    <citation type="submission" date="2019-06" db="EMBL/GenBank/DDBJ databases">
        <title>Sequencing the genomes of 1000 actinobacteria strains.</title>
        <authorList>
            <person name="Klenk H.-P."/>
        </authorList>
    </citation>
    <scope>NUCLEOTIDE SEQUENCE [LARGE SCALE GENOMIC DNA]</scope>
    <source>
        <strain evidence="8 9">DSM 43866</strain>
    </source>
</reference>
<dbReference type="EMBL" id="VIWY01000003">
    <property type="protein sequence ID" value="TWG20498.1"/>
    <property type="molecule type" value="Genomic_DNA"/>
</dbReference>
<keyword evidence="4 6" id="KW-1133">Transmembrane helix</keyword>
<feature type="transmembrane region" description="Helical" evidence="6">
    <location>
        <begin position="94"/>
        <end position="113"/>
    </location>
</feature>
<dbReference type="GO" id="GO:0005886">
    <property type="term" value="C:plasma membrane"/>
    <property type="evidence" value="ECO:0007669"/>
    <property type="project" value="UniProtKB-SubCell"/>
</dbReference>
<evidence type="ECO:0000313" key="8">
    <source>
        <dbReference type="EMBL" id="TWG20498.1"/>
    </source>
</evidence>
<evidence type="ECO:0000256" key="5">
    <source>
        <dbReference type="ARBA" id="ARBA00023136"/>
    </source>
</evidence>
<dbReference type="InterPro" id="IPR036259">
    <property type="entry name" value="MFS_trans_sf"/>
</dbReference>
<feature type="transmembrane region" description="Helical" evidence="6">
    <location>
        <begin position="348"/>
        <end position="367"/>
    </location>
</feature>
<feature type="transmembrane region" description="Helical" evidence="6">
    <location>
        <begin position="313"/>
        <end position="336"/>
    </location>
</feature>
<feature type="domain" description="Major facilitator superfamily (MFS) profile" evidence="7">
    <location>
        <begin position="28"/>
        <end position="474"/>
    </location>
</feature>
<dbReference type="PROSITE" id="PS50850">
    <property type="entry name" value="MFS"/>
    <property type="match status" value="1"/>
</dbReference>
<feature type="transmembrane region" description="Helical" evidence="6">
    <location>
        <begin position="245"/>
        <end position="267"/>
    </location>
</feature>
<keyword evidence="2" id="KW-0813">Transport</keyword>
<dbReference type="Gene3D" id="1.20.1250.20">
    <property type="entry name" value="MFS general substrate transporter like domains"/>
    <property type="match status" value="2"/>
</dbReference>
<feature type="transmembrane region" description="Helical" evidence="6">
    <location>
        <begin position="373"/>
        <end position="391"/>
    </location>
</feature>
<feature type="transmembrane region" description="Helical" evidence="6">
    <location>
        <begin position="119"/>
        <end position="143"/>
    </location>
</feature>
<dbReference type="PANTHER" id="PTHR42718:SF9">
    <property type="entry name" value="MAJOR FACILITATOR SUPERFAMILY MULTIDRUG TRANSPORTER MFSC"/>
    <property type="match status" value="1"/>
</dbReference>
<evidence type="ECO:0000256" key="3">
    <source>
        <dbReference type="ARBA" id="ARBA00022692"/>
    </source>
</evidence>
<dbReference type="GO" id="GO:0022857">
    <property type="term" value="F:transmembrane transporter activity"/>
    <property type="evidence" value="ECO:0007669"/>
    <property type="project" value="InterPro"/>
</dbReference>